<dbReference type="SUPFAM" id="SSF103515">
    <property type="entry name" value="Autotransporter"/>
    <property type="match status" value="1"/>
</dbReference>
<feature type="compositionally biased region" description="Polar residues" evidence="1">
    <location>
        <begin position="54"/>
        <end position="70"/>
    </location>
</feature>
<gene>
    <name evidence="3" type="ORF">OE699_08205</name>
</gene>
<dbReference type="RefSeq" id="WP_263847665.1">
    <property type="nucleotide sequence ID" value="NZ_JAOWKW010000005.1"/>
</dbReference>
<comment type="caution">
    <text evidence="3">The sequence shown here is derived from an EMBL/GenBank/DDBJ whole genome shotgun (WGS) entry which is preliminary data.</text>
</comment>
<dbReference type="SMART" id="SM00089">
    <property type="entry name" value="PKD"/>
    <property type="match status" value="2"/>
</dbReference>
<feature type="non-terminal residue" evidence="3">
    <location>
        <position position="1"/>
    </location>
</feature>
<evidence type="ECO:0000313" key="3">
    <source>
        <dbReference type="EMBL" id="MCV2878835.1"/>
    </source>
</evidence>
<dbReference type="PROSITE" id="PS51208">
    <property type="entry name" value="AUTOTRANSPORTER"/>
    <property type="match status" value="1"/>
</dbReference>
<dbReference type="SUPFAM" id="SSF49299">
    <property type="entry name" value="PKD domain"/>
    <property type="match status" value="1"/>
</dbReference>
<dbReference type="Gene3D" id="2.40.128.130">
    <property type="entry name" value="Autotransporter beta-domain"/>
    <property type="match status" value="1"/>
</dbReference>
<dbReference type="InterPro" id="IPR029865">
    <property type="entry name" value="KIAA0319-like"/>
</dbReference>
<organism evidence="3 4">
    <name type="scientific">Sedimentimonas flavescens</name>
    <dbReference type="NCBI Taxonomy" id="2851012"/>
    <lineage>
        <taxon>Bacteria</taxon>
        <taxon>Pseudomonadati</taxon>
        <taxon>Pseudomonadota</taxon>
        <taxon>Alphaproteobacteria</taxon>
        <taxon>Rhodobacterales</taxon>
        <taxon>Rhodobacter group</taxon>
        <taxon>Sedimentimonas</taxon>
    </lineage>
</organism>
<name>A0ABT2ZZW2_9RHOB</name>
<evidence type="ECO:0000256" key="1">
    <source>
        <dbReference type="SAM" id="MobiDB-lite"/>
    </source>
</evidence>
<dbReference type="SMART" id="SM00869">
    <property type="entry name" value="Autotransporter"/>
    <property type="match status" value="1"/>
</dbReference>
<dbReference type="PANTHER" id="PTHR46182:SF2">
    <property type="entry name" value="FI19480P1"/>
    <property type="match status" value="1"/>
</dbReference>
<accession>A0ABT2ZZW2</accession>
<proteinExistence type="predicted"/>
<dbReference type="InterPro" id="IPR013783">
    <property type="entry name" value="Ig-like_fold"/>
</dbReference>
<dbReference type="InterPro" id="IPR035986">
    <property type="entry name" value="PKD_dom_sf"/>
</dbReference>
<dbReference type="Pfam" id="PF22352">
    <property type="entry name" value="K319L-like_PKD"/>
    <property type="match status" value="2"/>
</dbReference>
<evidence type="ECO:0000259" key="2">
    <source>
        <dbReference type="PROSITE" id="PS51208"/>
    </source>
</evidence>
<reference evidence="3 4" key="1">
    <citation type="submission" date="2022-10" db="EMBL/GenBank/DDBJ databases">
        <title>Sinirhodobacter sp. nov., isolated from ocean surface sediments.</title>
        <authorList>
            <person name="He W."/>
            <person name="Wang L."/>
            <person name="Zhang D.-F."/>
        </authorList>
    </citation>
    <scope>NUCLEOTIDE SEQUENCE [LARGE SCALE GENOMIC DNA]</scope>
    <source>
        <strain evidence="3 4">WL0115</strain>
    </source>
</reference>
<dbReference type="InterPro" id="IPR036709">
    <property type="entry name" value="Autotransporte_beta_dom_sf"/>
</dbReference>
<dbReference type="Proteomes" id="UP001526166">
    <property type="component" value="Unassembled WGS sequence"/>
</dbReference>
<dbReference type="EMBL" id="JAOWKW010000005">
    <property type="protein sequence ID" value="MCV2878835.1"/>
    <property type="molecule type" value="Genomic_DNA"/>
</dbReference>
<dbReference type="InterPro" id="IPR005546">
    <property type="entry name" value="Autotransporte_beta"/>
</dbReference>
<sequence>GEFSSEASVTVTVNPPARPNTAPTADAGSNQSVASGATVNLDGSGSSDPEDDTLSYSWEETSSTGVSLSGASTATPSFTAPTLLWSDSPVDLVFRLVVSDGEFSSEASVTVTVNPPPPPNTAPTANAGADQFVESGAGVMLDGTGSSDPEDDPLSYEWTQTGGPIVTLSSGSSVQPSFTAPDIAMNEPAAELTFQLVVSDDQGNDSAPDTVVITVAPVRFDDGIAQQAFGEATSEFIERRIERLMASEPNAYLLDRRRNAENNPRFSIRPSETSGVRFSASNVSEDRDWYLWSEGIWSVYEDASGSYGTRDGEFGLISFGADFLANERLSLGLMAQFDSSDETADNGFDISGKGWLLGPYLSAELSRNLFMSARLSWGQSSNDAEIDVFGLGDIYSGEFDTSRFYSTVSLYGKYQAGDAVLTPLLKLQHLRESMDAFTVSGPEGATEIPKGVSKRTRLSASTEWEYPISQTGSEWAVFVEPELNWTRTTSTASEDRNEVAGAVEIGARTLPGADWSGEVSLRYDGFGGDDTLEALTLRSLLQLRF</sequence>
<feature type="compositionally biased region" description="Polar residues" evidence="1">
    <location>
        <begin position="1"/>
        <end position="13"/>
    </location>
</feature>
<dbReference type="Gene3D" id="2.60.40.10">
    <property type="entry name" value="Immunoglobulins"/>
    <property type="match status" value="2"/>
</dbReference>
<dbReference type="PANTHER" id="PTHR46182">
    <property type="entry name" value="FI19480P1"/>
    <property type="match status" value="1"/>
</dbReference>
<protein>
    <submittedName>
        <fullName evidence="3">Autotransporter domain-containing protein</fullName>
    </submittedName>
</protein>
<feature type="region of interest" description="Disordered" evidence="1">
    <location>
        <begin position="1"/>
        <end position="71"/>
    </location>
</feature>
<keyword evidence="4" id="KW-1185">Reference proteome</keyword>
<dbReference type="Pfam" id="PF03797">
    <property type="entry name" value="Autotransporter"/>
    <property type="match status" value="1"/>
</dbReference>
<feature type="domain" description="Autotransporter" evidence="2">
    <location>
        <begin position="284"/>
        <end position="545"/>
    </location>
</feature>
<evidence type="ECO:0000313" key="4">
    <source>
        <dbReference type="Proteomes" id="UP001526166"/>
    </source>
</evidence>
<dbReference type="InterPro" id="IPR022409">
    <property type="entry name" value="PKD/Chitinase_dom"/>
</dbReference>
<feature type="compositionally biased region" description="Polar residues" evidence="1">
    <location>
        <begin position="28"/>
        <end position="47"/>
    </location>
</feature>